<keyword evidence="1" id="KW-0175">Coiled coil</keyword>
<evidence type="ECO:0000313" key="3">
    <source>
        <dbReference type="EMBL" id="REC60057.1"/>
    </source>
</evidence>
<accession>A0A3D9C2G1</accession>
<feature type="compositionally biased region" description="Basic and acidic residues" evidence="2">
    <location>
        <begin position="33"/>
        <end position="47"/>
    </location>
</feature>
<keyword evidence="4" id="KW-1185">Reference proteome</keyword>
<sequence>MDRLKNEGEGTAPEIQAQNPTQDNDQVKAANKQKQDDRRKENEKKDKTEEGLLLAIDGAKIKFNAHLGTFKVLNDVPTTQDKLTGTVVEKQVPNFIFDDGFVLNTLTEWQKFGNVKVQDNEVLLKDSFLPGVGSIPGTPPESGKVEFSNSGQVNIPEKIVTNGAPVPEQKDAIINFIVYPRIWNDFPAASNYGFDWNRDHDDILSLRTKSKSDILDNCTQNKVLFEEKYESSKININKSNYYPPYLYMFKNHSEVTKLEVVLNLYVEIINPKKTEKNSIQLKYDQSLFDIGFTKDGKTIASKEFIISKEFLDTKNDAYFNQPRQFRKDKSGKPISPKMTAYEPQLIKDGGSMKLELSNLMIICKNTFDKDQPVKFFDSENNLIGLLIIKPNDKAIFSNKSFHFVKVLRKNSKQSDLETINKMIIETQLYKNGEFVKFEDENTALNNIVEGINCFGISKLLVNLKSQYKVSELEVDDAELKTENIISDNYVLKRSEYTTFIEKKINCNNNEMYIFFSGISENNNVAASYGYHKNRGLFYSSNIDTYFHELGHSFGLAHTFLEGDEDEYVNQLKAKLIDPNGYYKKQKIYLEDFEKRIGNYKKDLKERKPEHYPFNFGNEKVKSKKDWETRIFELEGQLKIEKQEYEDSLKEMESKINLYEKINLYNNIRFKKGSIDNIMEYPDTSVAGTTFYYQHEIIRKLNDEFQFL</sequence>
<name>A0A3D9C2G1_9FLAO</name>
<dbReference type="AlphaFoldDB" id="A0A3D9C2G1"/>
<dbReference type="Proteomes" id="UP000256686">
    <property type="component" value="Unassembled WGS sequence"/>
</dbReference>
<dbReference type="SUPFAM" id="SSF55486">
    <property type="entry name" value="Metalloproteases ('zincins'), catalytic domain"/>
    <property type="match status" value="1"/>
</dbReference>
<comment type="caution">
    <text evidence="3">The sequence shown here is derived from an EMBL/GenBank/DDBJ whole genome shotgun (WGS) entry which is preliminary data.</text>
</comment>
<feature type="coiled-coil region" evidence="1">
    <location>
        <begin position="623"/>
        <end position="661"/>
    </location>
</feature>
<proteinExistence type="predicted"/>
<dbReference type="EMBL" id="QNVT01000029">
    <property type="protein sequence ID" value="REC60057.1"/>
    <property type="molecule type" value="Genomic_DNA"/>
</dbReference>
<gene>
    <name evidence="3" type="ORF">DRF65_22985</name>
</gene>
<protein>
    <submittedName>
        <fullName evidence="3">Uncharacterized protein</fullName>
    </submittedName>
</protein>
<organism evidence="3 4">
    <name type="scientific">Chryseobacterium pennae</name>
    <dbReference type="NCBI Taxonomy" id="2258962"/>
    <lineage>
        <taxon>Bacteria</taxon>
        <taxon>Pseudomonadati</taxon>
        <taxon>Bacteroidota</taxon>
        <taxon>Flavobacteriia</taxon>
        <taxon>Flavobacteriales</taxon>
        <taxon>Weeksellaceae</taxon>
        <taxon>Chryseobacterium group</taxon>
        <taxon>Chryseobacterium</taxon>
    </lineage>
</organism>
<evidence type="ECO:0000256" key="2">
    <source>
        <dbReference type="SAM" id="MobiDB-lite"/>
    </source>
</evidence>
<reference evidence="4" key="1">
    <citation type="submission" date="2018-06" db="EMBL/GenBank/DDBJ databases">
        <authorList>
            <person name="Lum Nde A."/>
            <person name="Hugo C."/>
        </authorList>
    </citation>
    <scope>NUCLEOTIDE SEQUENCE [LARGE SCALE GENOMIC DNA]</scope>
    <source>
        <strain evidence="4">1_F178</strain>
    </source>
</reference>
<evidence type="ECO:0000313" key="4">
    <source>
        <dbReference type="Proteomes" id="UP000256686"/>
    </source>
</evidence>
<feature type="region of interest" description="Disordered" evidence="2">
    <location>
        <begin position="1"/>
        <end position="47"/>
    </location>
</feature>
<dbReference type="RefSeq" id="WP_115973062.1">
    <property type="nucleotide sequence ID" value="NZ_QNVT01000029.1"/>
</dbReference>
<evidence type="ECO:0000256" key="1">
    <source>
        <dbReference type="SAM" id="Coils"/>
    </source>
</evidence>